<feature type="repeat" description="TPR" evidence="3">
    <location>
        <begin position="478"/>
        <end position="511"/>
    </location>
</feature>
<gene>
    <name evidence="4" type="ORF">ABT272_15550</name>
</gene>
<dbReference type="PANTHER" id="PTHR44858">
    <property type="entry name" value="TETRATRICOPEPTIDE REPEAT PROTEIN 6"/>
    <property type="match status" value="1"/>
</dbReference>
<dbReference type="InterPro" id="IPR050498">
    <property type="entry name" value="Ycf3"/>
</dbReference>
<dbReference type="Pfam" id="PF13181">
    <property type="entry name" value="TPR_8"/>
    <property type="match status" value="1"/>
</dbReference>
<comment type="caution">
    <text evidence="4">The sequence shown here is derived from an EMBL/GenBank/DDBJ whole genome shotgun (WGS) entry which is preliminary data.</text>
</comment>
<dbReference type="RefSeq" id="WP_352063678.1">
    <property type="nucleotide sequence ID" value="NZ_JBEPAZ010000011.1"/>
</dbReference>
<dbReference type="PROSITE" id="PS50005">
    <property type="entry name" value="TPR"/>
    <property type="match status" value="3"/>
</dbReference>
<dbReference type="SUPFAM" id="SSF48452">
    <property type="entry name" value="TPR-like"/>
    <property type="match status" value="1"/>
</dbReference>
<name>A0ABV1U604_9ACTN</name>
<feature type="repeat" description="TPR" evidence="3">
    <location>
        <begin position="512"/>
        <end position="545"/>
    </location>
</feature>
<dbReference type="Proteomes" id="UP001470023">
    <property type="component" value="Unassembled WGS sequence"/>
</dbReference>
<dbReference type="InterPro" id="IPR019734">
    <property type="entry name" value="TPR_rpt"/>
</dbReference>
<protein>
    <submittedName>
        <fullName evidence="4">Tetratricopeptide repeat protein</fullName>
    </submittedName>
</protein>
<proteinExistence type="predicted"/>
<evidence type="ECO:0000256" key="1">
    <source>
        <dbReference type="ARBA" id="ARBA00022737"/>
    </source>
</evidence>
<feature type="repeat" description="TPR" evidence="3">
    <location>
        <begin position="648"/>
        <end position="681"/>
    </location>
</feature>
<keyword evidence="2 3" id="KW-0802">TPR repeat</keyword>
<dbReference type="Pfam" id="PF13371">
    <property type="entry name" value="TPR_9"/>
    <property type="match status" value="1"/>
</dbReference>
<dbReference type="InterPro" id="IPR011990">
    <property type="entry name" value="TPR-like_helical_dom_sf"/>
</dbReference>
<evidence type="ECO:0000256" key="2">
    <source>
        <dbReference type="ARBA" id="ARBA00022803"/>
    </source>
</evidence>
<dbReference type="Pfam" id="PF13432">
    <property type="entry name" value="TPR_16"/>
    <property type="match status" value="1"/>
</dbReference>
<keyword evidence="5" id="KW-1185">Reference proteome</keyword>
<dbReference type="PANTHER" id="PTHR44858:SF1">
    <property type="entry name" value="UDP-N-ACETYLGLUCOSAMINE--PEPTIDE N-ACETYLGLUCOSAMINYLTRANSFERASE SPINDLY-RELATED"/>
    <property type="match status" value="1"/>
</dbReference>
<keyword evidence="1" id="KW-0677">Repeat</keyword>
<reference evidence="4 5" key="1">
    <citation type="submission" date="2024-06" db="EMBL/GenBank/DDBJ databases">
        <title>The Natural Products Discovery Center: Release of the First 8490 Sequenced Strains for Exploring Actinobacteria Biosynthetic Diversity.</title>
        <authorList>
            <person name="Kalkreuter E."/>
            <person name="Kautsar S.A."/>
            <person name="Yang D."/>
            <person name="Bader C.D."/>
            <person name="Teijaro C.N."/>
            <person name="Fluegel L."/>
            <person name="Davis C.M."/>
            <person name="Simpson J.R."/>
            <person name="Lauterbach L."/>
            <person name="Steele A.D."/>
            <person name="Gui C."/>
            <person name="Meng S."/>
            <person name="Li G."/>
            <person name="Viehrig K."/>
            <person name="Ye F."/>
            <person name="Su P."/>
            <person name="Kiefer A.F."/>
            <person name="Nichols A."/>
            <person name="Cepeda A.J."/>
            <person name="Yan W."/>
            <person name="Fan B."/>
            <person name="Jiang Y."/>
            <person name="Adhikari A."/>
            <person name="Zheng C.-J."/>
            <person name="Schuster L."/>
            <person name="Cowan T.M."/>
            <person name="Smanski M.J."/>
            <person name="Chevrette M.G."/>
            <person name="De Carvalho L.P.S."/>
            <person name="Shen B."/>
        </authorList>
    </citation>
    <scope>NUCLEOTIDE SEQUENCE [LARGE SCALE GENOMIC DNA]</scope>
    <source>
        <strain evidence="4 5">NPDC001166</strain>
    </source>
</reference>
<evidence type="ECO:0000256" key="3">
    <source>
        <dbReference type="PROSITE-ProRule" id="PRU00339"/>
    </source>
</evidence>
<dbReference type="SMART" id="SM00028">
    <property type="entry name" value="TPR"/>
    <property type="match status" value="7"/>
</dbReference>
<dbReference type="Gene3D" id="1.25.40.10">
    <property type="entry name" value="Tetratricopeptide repeat domain"/>
    <property type="match status" value="1"/>
</dbReference>
<organism evidence="4 5">
    <name type="scientific">Streptomyces sp. 900105245</name>
    <dbReference type="NCBI Taxonomy" id="3154379"/>
    <lineage>
        <taxon>Bacteria</taxon>
        <taxon>Bacillati</taxon>
        <taxon>Actinomycetota</taxon>
        <taxon>Actinomycetes</taxon>
        <taxon>Kitasatosporales</taxon>
        <taxon>Streptomycetaceae</taxon>
        <taxon>Streptomyces</taxon>
    </lineage>
</organism>
<evidence type="ECO:0000313" key="4">
    <source>
        <dbReference type="EMBL" id="MER6429149.1"/>
    </source>
</evidence>
<sequence>MTRHLRIVGERREDRLRTVAAHTDKALVVRCHQRLRGPYTGVDTVLRAILPEAHLRWPDLVDEHRVALLYGMPELAEIIGPPPRTLADDAPYEERTRFFGAGWIRAMNQGIVTFLLEYARRLQTDGTPADEAAVPLEVVFDEVHAAEATTRELLALLVRRADARVLRIAVAANTGTLAEELDAALGDAVTLPAPRDGGRTPVHPTDAERVAAYVDGDCTDDDPALIRAYQQADPREVALLHDRRADALEEVATWGARMSALTHHREHGSDPSGSGRAALLAAQRHAVAKGFSAAVVDLGLRGRGVSDPREHEHDYWEFTREAAAACIPIGRLEQSMELYQDLLRRFTDPKIHMMTSYAVAMLHTRFLRPRNHELAVQWQHNAVAIAGILPDPAERLTYSVFHDNGLALVEMHRGNRHRALELVESCISRLDGQLEDDSWVLHRSQLLYNRARLLVALGRPGEAHADYSRLVDLDPYYTDYLSERARIERDRGDLDAALADYDRAVQLAPPFPELYYNRGTARAQNDDHEGALDDFTRVLEMEPDDLDTRVARAELLLETGDLDGAEADADTGLARHPDEVQLLCLKGTVLLERGTLDAALLAFDGALRKDPRYPAALVNRAVVHYRQERPGRAVADLTVALDVVGDDPDILLNRGLAHLADGHTESALEDFDHALTLPDADVAELRRQRQLCGGGGAE</sequence>
<accession>A0ABV1U604</accession>
<evidence type="ECO:0000313" key="5">
    <source>
        <dbReference type="Proteomes" id="UP001470023"/>
    </source>
</evidence>
<dbReference type="EMBL" id="JBEPAZ010000011">
    <property type="protein sequence ID" value="MER6429149.1"/>
    <property type="molecule type" value="Genomic_DNA"/>
</dbReference>